<evidence type="ECO:0000313" key="2">
    <source>
        <dbReference type="Proteomes" id="UP000032142"/>
    </source>
</evidence>
<accession>A0A0B0NXV2</accession>
<protein>
    <submittedName>
        <fullName evidence="1">Chorismate synthase</fullName>
    </submittedName>
</protein>
<sequence>MPAKMRDSGTEYGAWAWRQEARAYGAVDMAVGGVKAEPILPRPTELRLLGASFLQVASICSTATSGRHGSCVFILLYCNFREIRIVTLILLHCNFRETKSCNLQPVALLLRGLRLVFSDLLHWRQDLQSSAYSTTTLGS</sequence>
<keyword evidence="2" id="KW-1185">Reference proteome</keyword>
<name>A0A0B0NXV2_GOSAR</name>
<proteinExistence type="predicted"/>
<evidence type="ECO:0000313" key="1">
    <source>
        <dbReference type="EMBL" id="KHG16704.1"/>
    </source>
</evidence>
<dbReference type="EMBL" id="KN406777">
    <property type="protein sequence ID" value="KHG16704.1"/>
    <property type="molecule type" value="Genomic_DNA"/>
</dbReference>
<dbReference type="Proteomes" id="UP000032142">
    <property type="component" value="Unassembled WGS sequence"/>
</dbReference>
<gene>
    <name evidence="1" type="ORF">F383_23702</name>
</gene>
<reference evidence="2" key="1">
    <citation type="submission" date="2014-09" db="EMBL/GenBank/DDBJ databases">
        <authorList>
            <person name="Mudge J."/>
            <person name="Ramaraj T."/>
            <person name="Lindquist I.E."/>
            <person name="Bharti A.K."/>
            <person name="Sundararajan A."/>
            <person name="Cameron C.T."/>
            <person name="Woodward J.E."/>
            <person name="May G.D."/>
            <person name="Brubaker C."/>
            <person name="Broadhvest J."/>
            <person name="Wilkins T.A."/>
        </authorList>
    </citation>
    <scope>NUCLEOTIDE SEQUENCE</scope>
    <source>
        <strain evidence="2">cv. AKA8401</strain>
    </source>
</reference>
<dbReference type="AlphaFoldDB" id="A0A0B0NXV2"/>
<organism evidence="1 2">
    <name type="scientific">Gossypium arboreum</name>
    <name type="common">Tree cotton</name>
    <name type="synonym">Gossypium nanking</name>
    <dbReference type="NCBI Taxonomy" id="29729"/>
    <lineage>
        <taxon>Eukaryota</taxon>
        <taxon>Viridiplantae</taxon>
        <taxon>Streptophyta</taxon>
        <taxon>Embryophyta</taxon>
        <taxon>Tracheophyta</taxon>
        <taxon>Spermatophyta</taxon>
        <taxon>Magnoliopsida</taxon>
        <taxon>eudicotyledons</taxon>
        <taxon>Gunneridae</taxon>
        <taxon>Pentapetalae</taxon>
        <taxon>rosids</taxon>
        <taxon>malvids</taxon>
        <taxon>Malvales</taxon>
        <taxon>Malvaceae</taxon>
        <taxon>Malvoideae</taxon>
        <taxon>Gossypium</taxon>
    </lineage>
</organism>